<keyword evidence="6" id="KW-0539">Nucleus</keyword>
<dbReference type="SMART" id="SM00066">
    <property type="entry name" value="GAL4"/>
    <property type="match status" value="1"/>
</dbReference>
<protein>
    <recommendedName>
        <fullName evidence="7">Zn(2)-C6 fungal-type domain-containing protein</fullName>
    </recommendedName>
</protein>
<keyword evidence="2" id="KW-0862">Zinc</keyword>
<evidence type="ECO:0000313" key="8">
    <source>
        <dbReference type="EMBL" id="KAJ9607559.1"/>
    </source>
</evidence>
<evidence type="ECO:0000313" key="9">
    <source>
        <dbReference type="Proteomes" id="UP001172673"/>
    </source>
</evidence>
<dbReference type="EMBL" id="JAPDRK010000011">
    <property type="protein sequence ID" value="KAJ9607559.1"/>
    <property type="molecule type" value="Genomic_DNA"/>
</dbReference>
<comment type="caution">
    <text evidence="8">The sequence shown here is derived from an EMBL/GenBank/DDBJ whole genome shotgun (WGS) entry which is preliminary data.</text>
</comment>
<evidence type="ECO:0000256" key="4">
    <source>
        <dbReference type="ARBA" id="ARBA00023125"/>
    </source>
</evidence>
<dbReference type="PROSITE" id="PS50048">
    <property type="entry name" value="ZN2_CY6_FUNGAL_2"/>
    <property type="match status" value="1"/>
</dbReference>
<dbReference type="InterPro" id="IPR001138">
    <property type="entry name" value="Zn2Cys6_DnaBD"/>
</dbReference>
<evidence type="ECO:0000256" key="6">
    <source>
        <dbReference type="ARBA" id="ARBA00023242"/>
    </source>
</evidence>
<keyword evidence="9" id="KW-1185">Reference proteome</keyword>
<dbReference type="AlphaFoldDB" id="A0AA39CGL5"/>
<proteinExistence type="predicted"/>
<reference evidence="8" key="1">
    <citation type="submission" date="2022-10" db="EMBL/GenBank/DDBJ databases">
        <title>Culturing micro-colonial fungi from biological soil crusts in the Mojave desert and describing Neophaeococcomyces mojavensis, and introducing the new genera and species Taxawa tesnikishii.</title>
        <authorList>
            <person name="Kurbessoian T."/>
            <person name="Stajich J.E."/>
        </authorList>
    </citation>
    <scope>NUCLEOTIDE SEQUENCE</scope>
    <source>
        <strain evidence="8">TK_41</strain>
    </source>
</reference>
<keyword evidence="3" id="KW-0805">Transcription regulation</keyword>
<evidence type="ECO:0000256" key="5">
    <source>
        <dbReference type="ARBA" id="ARBA00023163"/>
    </source>
</evidence>
<dbReference type="SUPFAM" id="SSF57701">
    <property type="entry name" value="Zn2/Cys6 DNA-binding domain"/>
    <property type="match status" value="1"/>
</dbReference>
<name>A0AA39CGL5_9EURO</name>
<sequence>MAKASARPVDPKSNGTKRRGKACITCKIRRVKCDLGRPSCQRCLSTGRKCDGYPIPQPKQQDRNAPVAMLMVVDYPVPSHCDHAALAAFQYFIQACAPALLNYGSHHFWNELVLQACYIDESIKHLTIAASRLGSHRMLKASDEPASDPIYLTHYGRALKVLSRQQDPDPAFLLMACLLLILCDEFQENSFAALQNLIAGRKILATYQPRHHPKQRSDIIQEIGPIFARLELQTGELYSQVRPLSDGWKSNKHRKTWPQGDIQHFVHDGTRGQWTTVDEAMQSLQAITFECTSQQVEGTPPLTRFHAVPNLTTRLNDWLDQYTLLETRIHSRATRTDHADFYLLRTYHICTYVLSRCEPFKQEIAFDAYSSNVEYVIVSCGFLIRAVKMRLVPILFMVATRYRDASYRRRALCMLKQCGLDGQILAKIALRVIRIEEKNVSEPITCSDIPEESRIRLVDLVFDVDVAAYILRFKRKPYDEDTRLEYTSIPAPALPWNPAPEKPVHAAELLKSVLRFDFMSFWNQDDPAFAVPDGF</sequence>
<dbReference type="CDD" id="cd00067">
    <property type="entry name" value="GAL4"/>
    <property type="match status" value="1"/>
</dbReference>
<dbReference type="GO" id="GO:0000981">
    <property type="term" value="F:DNA-binding transcription factor activity, RNA polymerase II-specific"/>
    <property type="evidence" value="ECO:0007669"/>
    <property type="project" value="InterPro"/>
</dbReference>
<keyword evidence="1" id="KW-0479">Metal-binding</keyword>
<dbReference type="InterPro" id="IPR052360">
    <property type="entry name" value="Transcr_Regulatory_Proteins"/>
</dbReference>
<dbReference type="PANTHER" id="PTHR36206:SF13">
    <property type="entry name" value="TRANSCRIPTIONAL REGULATORY PROTEIN MOC3"/>
    <property type="match status" value="1"/>
</dbReference>
<dbReference type="GO" id="GO:0003677">
    <property type="term" value="F:DNA binding"/>
    <property type="evidence" value="ECO:0007669"/>
    <property type="project" value="UniProtKB-KW"/>
</dbReference>
<evidence type="ECO:0000256" key="3">
    <source>
        <dbReference type="ARBA" id="ARBA00023015"/>
    </source>
</evidence>
<accession>A0AA39CGL5</accession>
<feature type="domain" description="Zn(2)-C6 fungal-type" evidence="7">
    <location>
        <begin position="22"/>
        <end position="50"/>
    </location>
</feature>
<dbReference type="GO" id="GO:0008270">
    <property type="term" value="F:zinc ion binding"/>
    <property type="evidence" value="ECO:0007669"/>
    <property type="project" value="InterPro"/>
</dbReference>
<dbReference type="Proteomes" id="UP001172673">
    <property type="component" value="Unassembled WGS sequence"/>
</dbReference>
<dbReference type="InterPro" id="IPR036864">
    <property type="entry name" value="Zn2-C6_fun-type_DNA-bd_sf"/>
</dbReference>
<evidence type="ECO:0000256" key="2">
    <source>
        <dbReference type="ARBA" id="ARBA00022833"/>
    </source>
</evidence>
<dbReference type="Pfam" id="PF00172">
    <property type="entry name" value="Zn_clus"/>
    <property type="match status" value="1"/>
</dbReference>
<keyword evidence="5" id="KW-0804">Transcription</keyword>
<gene>
    <name evidence="8" type="ORF">H2200_007637</name>
</gene>
<organism evidence="8 9">
    <name type="scientific">Cladophialophora chaetospira</name>
    <dbReference type="NCBI Taxonomy" id="386627"/>
    <lineage>
        <taxon>Eukaryota</taxon>
        <taxon>Fungi</taxon>
        <taxon>Dikarya</taxon>
        <taxon>Ascomycota</taxon>
        <taxon>Pezizomycotina</taxon>
        <taxon>Eurotiomycetes</taxon>
        <taxon>Chaetothyriomycetidae</taxon>
        <taxon>Chaetothyriales</taxon>
        <taxon>Herpotrichiellaceae</taxon>
        <taxon>Cladophialophora</taxon>
    </lineage>
</organism>
<keyword evidence="4" id="KW-0238">DNA-binding</keyword>
<dbReference type="PROSITE" id="PS00463">
    <property type="entry name" value="ZN2_CY6_FUNGAL_1"/>
    <property type="match status" value="1"/>
</dbReference>
<dbReference type="Gene3D" id="4.10.240.10">
    <property type="entry name" value="Zn(2)-C6 fungal-type DNA-binding domain"/>
    <property type="match status" value="1"/>
</dbReference>
<evidence type="ECO:0000259" key="7">
    <source>
        <dbReference type="PROSITE" id="PS50048"/>
    </source>
</evidence>
<dbReference type="PANTHER" id="PTHR36206">
    <property type="entry name" value="ASPERCRYPTIN BIOSYNTHESIS CLUSTER-SPECIFIC TRANSCRIPTION REGULATOR ATNN-RELATED"/>
    <property type="match status" value="1"/>
</dbReference>
<evidence type="ECO:0000256" key="1">
    <source>
        <dbReference type="ARBA" id="ARBA00022723"/>
    </source>
</evidence>